<dbReference type="InterPro" id="IPR029058">
    <property type="entry name" value="AB_hydrolase_fold"/>
</dbReference>
<comment type="caution">
    <text evidence="1">The sequence shown here is derived from an EMBL/GenBank/DDBJ whole genome shotgun (WGS) entry which is preliminary data.</text>
</comment>
<dbReference type="PANTHER" id="PTHR45856">
    <property type="entry name" value="ALPHA/BETA-HYDROLASES SUPERFAMILY PROTEIN"/>
    <property type="match status" value="1"/>
</dbReference>
<dbReference type="InterPro" id="IPR051218">
    <property type="entry name" value="Sec_MonoDiacylglyc_Lipase"/>
</dbReference>
<dbReference type="GO" id="GO:0006629">
    <property type="term" value="P:lipid metabolic process"/>
    <property type="evidence" value="ECO:0007669"/>
    <property type="project" value="InterPro"/>
</dbReference>
<dbReference type="Proteomes" id="UP000265816">
    <property type="component" value="Unassembled WGS sequence"/>
</dbReference>
<evidence type="ECO:0000313" key="2">
    <source>
        <dbReference type="Proteomes" id="UP000265816"/>
    </source>
</evidence>
<name>A0A398BE93_9BACI</name>
<evidence type="ECO:0000313" key="1">
    <source>
        <dbReference type="EMBL" id="RID88545.1"/>
    </source>
</evidence>
<proteinExistence type="predicted"/>
<keyword evidence="2" id="KW-1185">Reference proteome</keyword>
<dbReference type="OrthoDB" id="6450827at2"/>
<dbReference type="PANTHER" id="PTHR45856:SF24">
    <property type="entry name" value="FUNGAL LIPASE-LIKE DOMAIN-CONTAINING PROTEIN"/>
    <property type="match status" value="1"/>
</dbReference>
<dbReference type="Gene3D" id="3.40.50.1820">
    <property type="entry name" value="alpha/beta hydrolase"/>
    <property type="match status" value="1"/>
</dbReference>
<organism evidence="1 2">
    <name type="scientific">Mesobacillus zeae</name>
    <dbReference type="NCBI Taxonomy" id="1917180"/>
    <lineage>
        <taxon>Bacteria</taxon>
        <taxon>Bacillati</taxon>
        <taxon>Bacillota</taxon>
        <taxon>Bacilli</taxon>
        <taxon>Bacillales</taxon>
        <taxon>Bacillaceae</taxon>
        <taxon>Mesobacillus</taxon>
    </lineage>
</organism>
<sequence length="335" mass="37987">MTKLSTSLSFFSKNRLFLEILIKFSIVNIRRIIKFMTTGISDLTYWRLSKQTYKIKQPEVYKINIGDRKEEWKMIKKPSNPETGFDATVYKNRNEIIIAYRGTEGNDPLGRGVKDFKTDVDHVALKEGVFNHNKDNQFLEALDLAAEIKHAYPKANITTTGHSLGGALASFVAAILRLKAVTFSTPSVIDLLPDNIKADAEKGKFDKDIINYIDPRDSIGAGALRAYTRHIGATYMIGSRYEIANADKKNSPFDRFRDTLNIYHSPDRYKFDMNGNLKAAILTNMLTNKELMYSPRYLGEGSEIKINPGELLHHAEELKGRISEVEMTHQEVVVS</sequence>
<gene>
    <name evidence="1" type="ORF">D1970_01680</name>
</gene>
<protein>
    <submittedName>
        <fullName evidence="1">Uncharacterized protein</fullName>
    </submittedName>
</protein>
<dbReference type="AlphaFoldDB" id="A0A398BE93"/>
<accession>A0A398BE93</accession>
<reference evidence="1 2" key="1">
    <citation type="submission" date="2018-08" db="EMBL/GenBank/DDBJ databases">
        <title>Bacillus jemisoniae sp. nov., Bacillus chryseoplanitiae sp. nov., Bacillus resnikiae sp. nov., and Bacillus frankliniae sp. nov., isolated from Viking spacecraft and associated surfaces.</title>
        <authorList>
            <person name="Seuylemezian A."/>
            <person name="Vaishampayan P."/>
        </authorList>
    </citation>
    <scope>NUCLEOTIDE SEQUENCE [LARGE SCALE GENOMIC DNA]</scope>
    <source>
        <strain evidence="1 2">JJ-247</strain>
    </source>
</reference>
<dbReference type="Pfam" id="PF26363">
    <property type="entry name" value="Phospholipase-like"/>
    <property type="match status" value="1"/>
</dbReference>
<dbReference type="EMBL" id="QWVT01000005">
    <property type="protein sequence ID" value="RID88545.1"/>
    <property type="molecule type" value="Genomic_DNA"/>
</dbReference>
<dbReference type="SUPFAM" id="SSF53474">
    <property type="entry name" value="alpha/beta-Hydrolases"/>
    <property type="match status" value="1"/>
</dbReference>